<sequence length="964" mass="106003">ERSPSSHSTWARRLVGHAVSLKARFERQREISALNDNVADGYRSVALTPDFSPAKPSLLCNLGRAYFERYEQLGNPADLDYAIEQLRSASNLSPDNHSDKPFYLANLSDLLRARVGRKDSITDIQDAVTAIQHALDLSPGNRPRNPAYLRRLAVSLRDRFDSLGNISDIDEAIATSRFALDCLPNGHPTTSTLLANLAGCLFTRFKRLGHLPDINESIAVSRRVLDLIPDESSKLNSFTDLAKSFFARFHRLHDICDIEEAITTMRRAVALTPDDHPMKPHFLSVLGTCLETRFSRLGDRADAEEAVVLSRQAVVLTPDGRADKPHRLSALAIALEARFHRLRDVADIEEAIAAMRCALELTPAEHYARLLFLLNLASCLLARLSHIPSATHFAEAHECLSRATSSPSGNPYFRLRAALLCAQLCTRHSKFVDSDNTLLRAHQSVLDAIPPFVWLGQSVENRYDAISRTEIGEAITSAAAAAISAGRPALALEWLEEGRNVVWGQLTRLRSPLDELRSRHPQLSERFEHVSTALDRAAGRTTAMGDAQDQLGPISYPRMTLEDEAREHRRLATEYDTLMTQVRQLPGLESFLRSKTLAELAPTCRCGPVVIINVHESRCDALVLCPPEHVGQVPLPRLSLRIAKDVQALLTRGLRGRGAGVRDDQRGLYEKRQHVHDDMSDVLKTLWVCIVSPILEAIKDEVSSDGGLLPHVTWCTTGPLTFLPLHAAGIYSAEDPAAPKTSNIVVSSYTHSLSALLPSRSQPSVPAAIGPRVLLVSQPSTPDQSPLPYTAVEAIKVSTHFPQDTITHLDNARATISAVLDGLRTHDWVHLACHGVQAPHSAFLLYDGPLELARLMSLSIPRAELAVLSACHTAKGDEDLPEETVHLSAGMLAVGYKSVVGTMWSISDEDGPVLTDAFYAAMKRRGEGTNLRVAYALHEAIAQLREGVGEDQFARWAPFVHFGT</sequence>
<dbReference type="Proteomes" id="UP000814128">
    <property type="component" value="Unassembled WGS sequence"/>
</dbReference>
<accession>A0ACB8QAD2</accession>
<evidence type="ECO:0000313" key="2">
    <source>
        <dbReference type="Proteomes" id="UP000814128"/>
    </source>
</evidence>
<evidence type="ECO:0000313" key="1">
    <source>
        <dbReference type="EMBL" id="KAI0028667.1"/>
    </source>
</evidence>
<protein>
    <submittedName>
        <fullName evidence="1">CHAT domain-containing protein</fullName>
    </submittedName>
</protein>
<reference evidence="1" key="2">
    <citation type="journal article" date="2022" name="New Phytol.">
        <title>Evolutionary transition to the ectomycorrhizal habit in the genomes of a hyperdiverse lineage of mushroom-forming fungi.</title>
        <authorList>
            <person name="Looney B."/>
            <person name="Miyauchi S."/>
            <person name="Morin E."/>
            <person name="Drula E."/>
            <person name="Courty P.E."/>
            <person name="Kohler A."/>
            <person name="Kuo A."/>
            <person name="LaButti K."/>
            <person name="Pangilinan J."/>
            <person name="Lipzen A."/>
            <person name="Riley R."/>
            <person name="Andreopoulos W."/>
            <person name="He G."/>
            <person name="Johnson J."/>
            <person name="Nolan M."/>
            <person name="Tritt A."/>
            <person name="Barry K.W."/>
            <person name="Grigoriev I.V."/>
            <person name="Nagy L.G."/>
            <person name="Hibbett D."/>
            <person name="Henrissat B."/>
            <person name="Matheny P.B."/>
            <person name="Labbe J."/>
            <person name="Martin F.M."/>
        </authorList>
    </citation>
    <scope>NUCLEOTIDE SEQUENCE</scope>
    <source>
        <strain evidence="1">EC-137</strain>
    </source>
</reference>
<name>A0ACB8QAD2_9AGAM</name>
<keyword evidence="2" id="KW-1185">Reference proteome</keyword>
<feature type="non-terminal residue" evidence="1">
    <location>
        <position position="1"/>
    </location>
</feature>
<dbReference type="EMBL" id="MU273732">
    <property type="protein sequence ID" value="KAI0028667.1"/>
    <property type="molecule type" value="Genomic_DNA"/>
</dbReference>
<reference evidence="1" key="1">
    <citation type="submission" date="2021-02" db="EMBL/GenBank/DDBJ databases">
        <authorList>
            <consortium name="DOE Joint Genome Institute"/>
            <person name="Ahrendt S."/>
            <person name="Looney B.P."/>
            <person name="Miyauchi S."/>
            <person name="Morin E."/>
            <person name="Drula E."/>
            <person name="Courty P.E."/>
            <person name="Chicoki N."/>
            <person name="Fauchery L."/>
            <person name="Kohler A."/>
            <person name="Kuo A."/>
            <person name="Labutti K."/>
            <person name="Pangilinan J."/>
            <person name="Lipzen A."/>
            <person name="Riley R."/>
            <person name="Andreopoulos W."/>
            <person name="He G."/>
            <person name="Johnson J."/>
            <person name="Barry K.W."/>
            <person name="Grigoriev I.V."/>
            <person name="Nagy L."/>
            <person name="Hibbett D."/>
            <person name="Henrissat B."/>
            <person name="Matheny P.B."/>
            <person name="Labbe J."/>
            <person name="Martin F."/>
        </authorList>
    </citation>
    <scope>NUCLEOTIDE SEQUENCE</scope>
    <source>
        <strain evidence="1">EC-137</strain>
    </source>
</reference>
<gene>
    <name evidence="1" type="ORF">K488DRAFT_58038</name>
</gene>
<proteinExistence type="predicted"/>
<organism evidence="1 2">
    <name type="scientific">Vararia minispora EC-137</name>
    <dbReference type="NCBI Taxonomy" id="1314806"/>
    <lineage>
        <taxon>Eukaryota</taxon>
        <taxon>Fungi</taxon>
        <taxon>Dikarya</taxon>
        <taxon>Basidiomycota</taxon>
        <taxon>Agaricomycotina</taxon>
        <taxon>Agaricomycetes</taxon>
        <taxon>Russulales</taxon>
        <taxon>Lachnocladiaceae</taxon>
        <taxon>Vararia</taxon>
    </lineage>
</organism>
<comment type="caution">
    <text evidence="1">The sequence shown here is derived from an EMBL/GenBank/DDBJ whole genome shotgun (WGS) entry which is preliminary data.</text>
</comment>